<feature type="transmembrane region" description="Helical" evidence="8">
    <location>
        <begin position="904"/>
        <end position="927"/>
    </location>
</feature>
<feature type="transmembrane region" description="Helical" evidence="8">
    <location>
        <begin position="515"/>
        <end position="540"/>
    </location>
</feature>
<feature type="transmembrane region" description="Helical" evidence="8">
    <location>
        <begin position="605"/>
        <end position="627"/>
    </location>
</feature>
<dbReference type="EMBL" id="BKCJ010008759">
    <property type="protein sequence ID" value="GEU83828.1"/>
    <property type="molecule type" value="Genomic_DNA"/>
</dbReference>
<feature type="transmembrane region" description="Helical" evidence="8">
    <location>
        <begin position="639"/>
        <end position="659"/>
    </location>
</feature>
<feature type="transmembrane region" description="Helical" evidence="8">
    <location>
        <begin position="278"/>
        <end position="304"/>
    </location>
</feature>
<feature type="transmembrane region" description="Helical" evidence="8">
    <location>
        <begin position="360"/>
        <end position="379"/>
    </location>
</feature>
<feature type="transmembrane region" description="Helical" evidence="8">
    <location>
        <begin position="471"/>
        <end position="495"/>
    </location>
</feature>
<dbReference type="InterPro" id="IPR036259">
    <property type="entry name" value="MFS_trans_sf"/>
</dbReference>
<feature type="transmembrane region" description="Helical" evidence="8">
    <location>
        <begin position="1094"/>
        <end position="1119"/>
    </location>
</feature>
<feature type="transmembrane region" description="Helical" evidence="8">
    <location>
        <begin position="552"/>
        <end position="573"/>
    </location>
</feature>
<evidence type="ECO:0000256" key="1">
    <source>
        <dbReference type="ARBA" id="ARBA00004141"/>
    </source>
</evidence>
<evidence type="ECO:0000256" key="4">
    <source>
        <dbReference type="ARBA" id="ARBA00022989"/>
    </source>
</evidence>
<comment type="similarity">
    <text evidence="2">Belongs to the major facilitator superfamily. Proton-dependent oligopeptide transporter (POT/PTR) (TC 2.A.17) family.</text>
</comment>
<feature type="transmembrane region" description="Helical" evidence="8">
    <location>
        <begin position="748"/>
        <end position="772"/>
    </location>
</feature>
<dbReference type="Gene3D" id="3.30.930.10">
    <property type="entry name" value="Bira Bifunctional Protein, Domain 2"/>
    <property type="match status" value="1"/>
</dbReference>
<feature type="transmembrane region" description="Helical" evidence="8">
    <location>
        <begin position="792"/>
        <end position="811"/>
    </location>
</feature>
<evidence type="ECO:0000313" key="9">
    <source>
        <dbReference type="EMBL" id="GEU83828.1"/>
    </source>
</evidence>
<comment type="caution">
    <text evidence="9">The sequence shown here is derived from an EMBL/GenBank/DDBJ whole genome shotgun (WGS) entry which is preliminary data.</text>
</comment>
<dbReference type="Gene3D" id="1.20.1250.20">
    <property type="entry name" value="MFS general substrate transporter like domains"/>
    <property type="match status" value="2"/>
</dbReference>
<gene>
    <name evidence="9" type="ORF">Tci_055806</name>
</gene>
<dbReference type="Pfam" id="PF00854">
    <property type="entry name" value="PTR2"/>
    <property type="match status" value="2"/>
</dbReference>
<dbReference type="SUPFAM" id="SSF55681">
    <property type="entry name" value="Class II aaRS and biotin synthetases"/>
    <property type="match status" value="1"/>
</dbReference>
<feature type="transmembrane region" description="Helical" evidence="8">
    <location>
        <begin position="1265"/>
        <end position="1283"/>
    </location>
</feature>
<sequence length="1319" mass="146750">MVNLTVGEKKNQPRNKKFPRHGLVNVDNSTFGEIEHFMDSQDSSHPKYSEVSGLKVPMCSRDGLTTLSQRIANNQTLAYFIGRVYLFLKHLGIDENQLQFRQLPPNEMAPGAADCWKAVITPNKEELLRAFNDDHKTVCKALKEKDMLIEGKVDWKGRAATKYKGGMRAAFLVIATFAFENMANMALQVNLVTYFNTLMHYDISDSANHLTNFMGTGYILSIIMACIADAYIGRFKTVLIAAFVECLGLALLTLQAHYPKLKPPVCNIFLPTSICETVSGGNAVLLFFALYLLAAGGAGVKAALPSHGADQFDEKDPKEAKEMSSFFNWLLLGVAVGGSFSLTFFVWVQDNKGFDNGFGLSLIAMFLGAIIFIFGLPTYRIYVVKGSSAITEILQVYVAAIKNRNLQLPVDPSELHEISMDKEAAVHEEFLPHRDVHRWLDKAAIQSDNTDQTPSPWKLCRITQVENAKILLAMLPVFLCSIIMTVCLAQLQTFSVQQGVTMDIKLSDSFNMPPASLPIIPVAFLIILVPIYDIVFVPLARRVTGIPTGITYLQRIGVGLILSSLSMAIAGIMEVKRKNVAKDHNMLDAIPVLQPLPISVFWLSAQYFVFGIADMFTYVGLLEFFYSQAPKSIKSISSSFLWSAMAMGYFLSSIMVQIVNKATKGMTKSGGWLAGNNINRNHLENFYYLLAILSLINFVIYLFVAKRYKYRPQSLDVEEEHKEKNMLIEGKVDWKGKAATKSNGGMRAAFLVLATFAFENMANLALAVNLVTYFNTIMHYDISDSANHLTNFMGTGYILSIIMACIADAYIGRFKTVLIAAFVECLGLALLTLQAHYPKLKPPVCNIFLPTSKCETVSGGNAVLLFFALYLLAVGAAGVKAALPSHGADQFDEKDPKEAKDMSTFFNWLLLGVAVGGSVSITFFVWVQDNKGFDYGFGLSVIAMFLGAIIFMFGLPTYRIYVVKGSSAITEILQVYVAAIRNRNLQLPEDPSELHEIPMDKEAAVHEEFLPHRDVHRWLDKAAIQADNNDQTPSPWKLCRVTQVENAKILLAMVPVFLCSIIMTLCLAQLQTFSVQQGVTMDIKLSDSFNMPPASLPIIPVAFLLILVPIYDIVFVPLARRITGIPTGITYLKRVGVGLILSSLSMAIAGMMEVKRKNVAKDHNMLDAIPVLQPLPISVFWLSPQYFVFGVADMFTYVGLLEFFYSQAPKSIKSISSCFLWTSMAIGYFLSSIMVQTVNKATKGMTKSRGWLAGNNINRNHLDNFYYLLAILSLINFVVYLFVAKRYKYRPQSLDVEEEHKVHQMKTLNASMENISINM</sequence>
<comment type="subcellular location">
    <subcellularLocation>
        <location evidence="1">Membrane</location>
        <topology evidence="1">Multi-pass membrane protein</topology>
    </subcellularLocation>
</comment>
<comment type="similarity">
    <text evidence="6">Belongs to the major facilitator superfamily. Phosphate:H(+) symporter (TC 2.A.1.9) family.</text>
</comment>
<name>A0A6L2NCD7_TANCI</name>
<accession>A0A6L2NCD7</accession>
<feature type="transmembrane region" description="Helical" evidence="8">
    <location>
        <begin position="1050"/>
        <end position="1074"/>
    </location>
</feature>
<evidence type="ECO:0000256" key="3">
    <source>
        <dbReference type="ARBA" id="ARBA00022692"/>
    </source>
</evidence>
<feature type="transmembrane region" description="Helical" evidence="8">
    <location>
        <begin position="209"/>
        <end position="231"/>
    </location>
</feature>
<feature type="transmembrane region" description="Helical" evidence="8">
    <location>
        <begin position="238"/>
        <end position="258"/>
    </location>
</feature>
<evidence type="ECO:0000256" key="8">
    <source>
        <dbReference type="SAM" id="Phobius"/>
    </source>
</evidence>
<dbReference type="InterPro" id="IPR045864">
    <property type="entry name" value="aa-tRNA-synth_II/BPL/LPL"/>
</dbReference>
<dbReference type="SUPFAM" id="SSF103473">
    <property type="entry name" value="MFS general substrate transporter"/>
    <property type="match status" value="2"/>
</dbReference>
<proteinExistence type="inferred from homology"/>
<feature type="transmembrane region" description="Helical" evidence="8">
    <location>
        <begin position="933"/>
        <end position="955"/>
    </location>
</feature>
<feature type="transmembrane region" description="Helical" evidence="8">
    <location>
        <begin position="686"/>
        <end position="704"/>
    </location>
</feature>
<feature type="transmembrane region" description="Helical" evidence="8">
    <location>
        <begin position="1218"/>
        <end position="1238"/>
    </location>
</feature>
<evidence type="ECO:0000256" key="5">
    <source>
        <dbReference type="ARBA" id="ARBA00023136"/>
    </source>
</evidence>
<organism evidence="9">
    <name type="scientific">Tanacetum cinerariifolium</name>
    <name type="common">Dalmatian daisy</name>
    <name type="synonym">Chrysanthemum cinerariifolium</name>
    <dbReference type="NCBI Taxonomy" id="118510"/>
    <lineage>
        <taxon>Eukaryota</taxon>
        <taxon>Viridiplantae</taxon>
        <taxon>Streptophyta</taxon>
        <taxon>Embryophyta</taxon>
        <taxon>Tracheophyta</taxon>
        <taxon>Spermatophyta</taxon>
        <taxon>Magnoliopsida</taxon>
        <taxon>eudicotyledons</taxon>
        <taxon>Gunneridae</taxon>
        <taxon>Pentapetalae</taxon>
        <taxon>asterids</taxon>
        <taxon>campanulids</taxon>
        <taxon>Asterales</taxon>
        <taxon>Asteraceae</taxon>
        <taxon>Asteroideae</taxon>
        <taxon>Anthemideae</taxon>
        <taxon>Anthemidinae</taxon>
        <taxon>Tanacetum</taxon>
    </lineage>
</organism>
<feature type="region of interest" description="Disordered" evidence="7">
    <location>
        <begin position="1"/>
        <end position="22"/>
    </location>
</feature>
<feature type="transmembrane region" description="Helical" evidence="8">
    <location>
        <begin position="1131"/>
        <end position="1152"/>
    </location>
</feature>
<dbReference type="PANTHER" id="PTHR11654">
    <property type="entry name" value="OLIGOPEPTIDE TRANSPORTER-RELATED"/>
    <property type="match status" value="1"/>
</dbReference>
<keyword evidence="3 8" id="KW-0812">Transmembrane</keyword>
<keyword evidence="5 8" id="KW-0472">Membrane</keyword>
<feature type="transmembrane region" description="Helical" evidence="8">
    <location>
        <begin position="169"/>
        <end position="189"/>
    </location>
</feature>
<dbReference type="GO" id="GO:0016020">
    <property type="term" value="C:membrane"/>
    <property type="evidence" value="ECO:0007669"/>
    <property type="project" value="UniProtKB-SubCell"/>
</dbReference>
<keyword evidence="4 8" id="KW-1133">Transmembrane helix</keyword>
<dbReference type="InterPro" id="IPR000109">
    <property type="entry name" value="POT_fam"/>
</dbReference>
<evidence type="ECO:0000256" key="2">
    <source>
        <dbReference type="ARBA" id="ARBA00005982"/>
    </source>
</evidence>
<dbReference type="GO" id="GO:0022857">
    <property type="term" value="F:transmembrane transporter activity"/>
    <property type="evidence" value="ECO:0007669"/>
    <property type="project" value="InterPro"/>
</dbReference>
<protein>
    <submittedName>
        <fullName evidence="9">Protein NRT1/ PTR FAMILY 4.5-like</fullName>
    </submittedName>
</protein>
<feature type="transmembrane region" description="Helical" evidence="8">
    <location>
        <begin position="1186"/>
        <end position="1206"/>
    </location>
</feature>
<feature type="transmembrane region" description="Helical" evidence="8">
    <location>
        <begin position="325"/>
        <end position="348"/>
    </location>
</feature>
<feature type="transmembrane region" description="Helical" evidence="8">
    <location>
        <begin position="857"/>
        <end position="883"/>
    </location>
</feature>
<reference evidence="9" key="1">
    <citation type="journal article" date="2019" name="Sci. Rep.">
        <title>Draft genome of Tanacetum cinerariifolium, the natural source of mosquito coil.</title>
        <authorList>
            <person name="Yamashiro T."/>
            <person name="Shiraishi A."/>
            <person name="Satake H."/>
            <person name="Nakayama K."/>
        </authorList>
    </citation>
    <scope>NUCLEOTIDE SEQUENCE</scope>
</reference>
<evidence type="ECO:0000256" key="7">
    <source>
        <dbReference type="SAM" id="MobiDB-lite"/>
    </source>
</evidence>
<evidence type="ECO:0000256" key="6">
    <source>
        <dbReference type="ARBA" id="ARBA00044504"/>
    </source>
</evidence>
<feature type="transmembrane region" description="Helical" evidence="8">
    <location>
        <begin position="818"/>
        <end position="837"/>
    </location>
</feature>